<dbReference type="FunCoup" id="A0A6I9RJF5">
    <property type="interactions" value="45"/>
</dbReference>
<keyword evidence="1" id="KW-1185">Reference proteome</keyword>
<dbReference type="RefSeq" id="XP_010927302.1">
    <property type="nucleotide sequence ID" value="XM_010929000.2"/>
</dbReference>
<dbReference type="SUPFAM" id="SSF54529">
    <property type="entry name" value="Mitochondrial glycoprotein MAM33-like"/>
    <property type="match status" value="1"/>
</dbReference>
<organism evidence="1 2">
    <name type="scientific">Elaeis guineensis var. tenera</name>
    <name type="common">Oil palm</name>
    <dbReference type="NCBI Taxonomy" id="51953"/>
    <lineage>
        <taxon>Eukaryota</taxon>
        <taxon>Viridiplantae</taxon>
        <taxon>Streptophyta</taxon>
        <taxon>Embryophyta</taxon>
        <taxon>Tracheophyta</taxon>
        <taxon>Spermatophyta</taxon>
        <taxon>Magnoliopsida</taxon>
        <taxon>Liliopsida</taxon>
        <taxon>Arecaceae</taxon>
        <taxon>Arecoideae</taxon>
        <taxon>Cocoseae</taxon>
        <taxon>Elaeidinae</taxon>
        <taxon>Elaeis</taxon>
    </lineage>
</organism>
<dbReference type="InterPro" id="IPR036561">
    <property type="entry name" value="MAM33_sf"/>
</dbReference>
<proteinExistence type="predicted"/>
<dbReference type="KEGG" id="egu:105049379"/>
<dbReference type="AlphaFoldDB" id="A0A6I9RJF5"/>
<dbReference type="InParanoid" id="A0A6I9RJF5"/>
<dbReference type="PANTHER" id="PTHR10826">
    <property type="entry name" value="COMPLEMENT COMPONENT 1"/>
    <property type="match status" value="1"/>
</dbReference>
<reference evidence="2" key="1">
    <citation type="submission" date="2025-08" db="UniProtKB">
        <authorList>
            <consortium name="RefSeq"/>
        </authorList>
    </citation>
    <scope>IDENTIFICATION</scope>
</reference>
<protein>
    <submittedName>
        <fullName evidence="2">Uncharacterized protein At2g39795, mitochondrial</fullName>
    </submittedName>
</protein>
<dbReference type="Pfam" id="PF02330">
    <property type="entry name" value="MAM33"/>
    <property type="match status" value="1"/>
</dbReference>
<dbReference type="OrthoDB" id="278212at2759"/>
<gene>
    <name evidence="2" type="primary">LOC105049379</name>
</gene>
<accession>A0A6I9RJF5</accession>
<dbReference type="PANTHER" id="PTHR10826:SF27">
    <property type="entry name" value="OS06G0326500 PROTEIN"/>
    <property type="match status" value="1"/>
</dbReference>
<dbReference type="Gene3D" id="3.10.280.10">
    <property type="entry name" value="Mitochondrial glycoprotein"/>
    <property type="match status" value="1"/>
</dbReference>
<dbReference type="Proteomes" id="UP000504607">
    <property type="component" value="Chromosome 8"/>
</dbReference>
<dbReference type="GeneID" id="105049379"/>
<dbReference type="GO" id="GO:0005759">
    <property type="term" value="C:mitochondrial matrix"/>
    <property type="evidence" value="ECO:0007669"/>
    <property type="project" value="InterPro"/>
</dbReference>
<evidence type="ECO:0000313" key="2">
    <source>
        <dbReference type="RefSeq" id="XP_010927302.1"/>
    </source>
</evidence>
<sequence length="264" mass="29720">MSSTIASSLLRRTLRLSRSSSLFCRYRQPQFYSSLASSRSSSSPLIRRAIPQSLRKPPSLLSFRFASSKVSADENLKRILDSEIDCVLQSDTHGQEVELPDGFPFEIIDNPGDQTVVLKREFAGENIQVTVFMNFDSEGDLGENDEDGAEDDNNESSFQPIISLVVSIEKGEGPILEFSCNLNADGLEIESMAMKKHDAPDDQGAYQGPEFSDLDENLQKALHKYLEVRGIKGSLFDFLHEYMMNKDEKEYLAWLKNLKEFVGK</sequence>
<evidence type="ECO:0000313" key="1">
    <source>
        <dbReference type="Proteomes" id="UP000504607"/>
    </source>
</evidence>
<dbReference type="InterPro" id="IPR003428">
    <property type="entry name" value="MAM33"/>
</dbReference>
<name>A0A6I9RJF5_ELAGV</name>